<dbReference type="EMBL" id="CP088295">
    <property type="protein sequence ID" value="UUY04512.1"/>
    <property type="molecule type" value="Genomic_DNA"/>
</dbReference>
<accession>A0ABY5PIX6</accession>
<reference evidence="3" key="1">
    <citation type="submission" date="2021-11" db="EMBL/GenBank/DDBJ databases">
        <title>Cultivation dependent microbiological survey of springs from the worlds oldest radium mine currently devoted to the extraction of radon-saturated water.</title>
        <authorList>
            <person name="Kapinusova G."/>
            <person name="Smrhova T."/>
            <person name="Strejcek M."/>
            <person name="Suman J."/>
            <person name="Jani K."/>
            <person name="Pajer P."/>
            <person name="Uhlik O."/>
        </authorList>
    </citation>
    <scope>NUCLEOTIDE SEQUENCE [LARGE SCALE GENOMIC DNA]</scope>
    <source>
        <strain evidence="3">J379</strain>
    </source>
</reference>
<sequence length="458" mass="47268">MPEPVVLGGGAPLDWATYEAVVHGHAPVEFGDRSAALASRAALEARIAAGDVIYSVTTGYGAEAGRALPPDKLAEVQRNTVRSHAVGVGDDAPEPVVRGMMLLTAQAIAQGPPGYRPEIGEAYVRALNAGVVPRVPMQGSQSASDLIPNAHLALGVLDVDTLEAKEGGVINSAAFSVALAFEAVREAQALVEGAERVAAMTLQALGGHAEAFDERLVGLRPHPGALASAAHMRSLLEGSKLVGTSDRPHDPFSLRCLPQIHGAVRDQISFAREVVARELCAVTDNPVVLSGGEVLSGGLFHGEPLALPMDGVSLALTEVATISVRRSQHLVGGALGLPARLVTDPSRLGLLMLPASAAGLLSEARLRATAASRESVPVDVMEDHVAMSGVAARQVLEVGELVRKVVAVELVCGGVAVDLVGVALASPAVRGLHARLRKVVAAHRYDGRTDPTVAAVVV</sequence>
<evidence type="ECO:0000313" key="2">
    <source>
        <dbReference type="EMBL" id="UUY04512.1"/>
    </source>
</evidence>
<dbReference type="SUPFAM" id="SSF48557">
    <property type="entry name" value="L-aspartase-like"/>
    <property type="match status" value="1"/>
</dbReference>
<name>A0ABY5PIX6_9ACTN</name>
<dbReference type="InterPro" id="IPR001106">
    <property type="entry name" value="Aromatic_Lyase"/>
</dbReference>
<dbReference type="Pfam" id="PF00221">
    <property type="entry name" value="Lyase_aromatic"/>
    <property type="match status" value="2"/>
</dbReference>
<dbReference type="CDD" id="cd00332">
    <property type="entry name" value="PAL-HAL"/>
    <property type="match status" value="1"/>
</dbReference>
<keyword evidence="3" id="KW-1185">Reference proteome</keyword>
<evidence type="ECO:0000313" key="3">
    <source>
        <dbReference type="Proteomes" id="UP001058860"/>
    </source>
</evidence>
<proteinExistence type="predicted"/>
<gene>
    <name evidence="2" type="ORF">LRS13_02960</name>
</gene>
<protein>
    <submittedName>
        <fullName evidence="2">Aromatic amino acid ammonia-lyase</fullName>
    </submittedName>
</protein>
<dbReference type="RefSeq" id="WP_353864994.1">
    <property type="nucleotide sequence ID" value="NZ_CP088295.1"/>
</dbReference>
<dbReference type="Gene3D" id="1.20.200.10">
    <property type="entry name" value="Fumarase/aspartase (Central domain)"/>
    <property type="match status" value="1"/>
</dbReference>
<keyword evidence="1" id="KW-0456">Lyase</keyword>
<dbReference type="Proteomes" id="UP001058860">
    <property type="component" value="Chromosome"/>
</dbReference>
<evidence type="ECO:0000256" key="1">
    <source>
        <dbReference type="ARBA" id="ARBA00023239"/>
    </source>
</evidence>
<dbReference type="PANTHER" id="PTHR10362">
    <property type="entry name" value="HISTIDINE AMMONIA-LYASE"/>
    <property type="match status" value="1"/>
</dbReference>
<dbReference type="InterPro" id="IPR008948">
    <property type="entry name" value="L-Aspartase-like"/>
</dbReference>
<organism evidence="2 3">
    <name type="scientific">Svornostia abyssi</name>
    <dbReference type="NCBI Taxonomy" id="2898438"/>
    <lineage>
        <taxon>Bacteria</taxon>
        <taxon>Bacillati</taxon>
        <taxon>Actinomycetota</taxon>
        <taxon>Thermoleophilia</taxon>
        <taxon>Solirubrobacterales</taxon>
        <taxon>Baekduiaceae</taxon>
        <taxon>Svornostia</taxon>
    </lineage>
</organism>